<accession>A0A2K8TAZ2</accession>
<keyword evidence="1" id="KW-0614">Plasmid</keyword>
<sequence length="46" mass="5021">MEGVLNPCSLWSRQEAEGSFPPASCPLPPAFLDKTNLRDSVIAFNN</sequence>
<geneLocation type="plasmid" evidence="2">
    <name>pnfsy08</name>
</geneLocation>
<evidence type="ECO:0000313" key="2">
    <source>
        <dbReference type="Proteomes" id="UP000232003"/>
    </source>
</evidence>
<gene>
    <name evidence="1" type="ORF">COO91_10478</name>
</gene>
<dbReference type="Proteomes" id="UP000232003">
    <property type="component" value="Plasmid pNFSY08"/>
</dbReference>
<organism evidence="1 2">
    <name type="scientific">Nostoc flagelliforme CCNUN1</name>
    <dbReference type="NCBI Taxonomy" id="2038116"/>
    <lineage>
        <taxon>Bacteria</taxon>
        <taxon>Bacillati</taxon>
        <taxon>Cyanobacteriota</taxon>
        <taxon>Cyanophyceae</taxon>
        <taxon>Nostocales</taxon>
        <taxon>Nostocaceae</taxon>
        <taxon>Nostoc</taxon>
    </lineage>
</organism>
<protein>
    <submittedName>
        <fullName evidence="1">Uncharacterized protein</fullName>
    </submittedName>
</protein>
<evidence type="ECO:0000313" key="1">
    <source>
        <dbReference type="EMBL" id="AUB44255.1"/>
    </source>
</evidence>
<keyword evidence="2" id="KW-1185">Reference proteome</keyword>
<reference evidence="1 2" key="1">
    <citation type="submission" date="2017-11" db="EMBL/GenBank/DDBJ databases">
        <title>Complete genome of a free-living desiccation-tolerant cyanobacterium and its photosynthetic adaptation to extreme terrestrial habitat.</title>
        <authorList>
            <person name="Shang J."/>
        </authorList>
    </citation>
    <scope>NUCLEOTIDE SEQUENCE [LARGE SCALE GENOMIC DNA]</scope>
    <source>
        <strain evidence="1 2">CCNUN1</strain>
        <plasmid evidence="2">pnfsy08</plasmid>
    </source>
</reference>
<name>A0A2K8TAZ2_9NOSO</name>
<dbReference type="AlphaFoldDB" id="A0A2K8TAZ2"/>
<proteinExistence type="predicted"/>
<dbReference type="KEGG" id="nfl:COO91_10478"/>
<dbReference type="EMBL" id="CP024793">
    <property type="protein sequence ID" value="AUB44255.1"/>
    <property type="molecule type" value="Genomic_DNA"/>
</dbReference>